<dbReference type="InterPro" id="IPR010982">
    <property type="entry name" value="Lambda_DNA-bd_dom_sf"/>
</dbReference>
<dbReference type="PROSITE" id="PS50932">
    <property type="entry name" value="HTH_LACI_2"/>
    <property type="match status" value="1"/>
</dbReference>
<dbReference type="Gene3D" id="1.10.260.40">
    <property type="entry name" value="lambda repressor-like DNA-binding domains"/>
    <property type="match status" value="1"/>
</dbReference>
<dbReference type="PANTHER" id="PTHR30146">
    <property type="entry name" value="LACI-RELATED TRANSCRIPTIONAL REPRESSOR"/>
    <property type="match status" value="1"/>
</dbReference>
<accession>A0ABX4N1E8</accession>
<evidence type="ECO:0000259" key="4">
    <source>
        <dbReference type="PROSITE" id="PS50932"/>
    </source>
</evidence>
<dbReference type="InterPro" id="IPR028082">
    <property type="entry name" value="Peripla_BP_I"/>
</dbReference>
<keyword evidence="6" id="KW-1185">Reference proteome</keyword>
<dbReference type="SUPFAM" id="SSF53822">
    <property type="entry name" value="Periplasmic binding protein-like I"/>
    <property type="match status" value="1"/>
</dbReference>
<evidence type="ECO:0000256" key="1">
    <source>
        <dbReference type="ARBA" id="ARBA00023015"/>
    </source>
</evidence>
<evidence type="ECO:0000313" key="5">
    <source>
        <dbReference type="EMBL" id="PJJ45635.1"/>
    </source>
</evidence>
<gene>
    <name evidence="5" type="ORF">ATK23_2922</name>
</gene>
<reference evidence="5 6" key="1">
    <citation type="submission" date="2017-11" db="EMBL/GenBank/DDBJ databases">
        <title>Sequencing the genomes of 1000 actinobacteria strains.</title>
        <authorList>
            <person name="Klenk H.-P."/>
        </authorList>
    </citation>
    <scope>NUCLEOTIDE SEQUENCE [LARGE SCALE GENOMIC DNA]</scope>
    <source>
        <strain evidence="5 6">DSM 12798</strain>
    </source>
</reference>
<keyword evidence="2" id="KW-0238">DNA-binding</keyword>
<dbReference type="RefSeq" id="WP_066144643.1">
    <property type="nucleotide sequence ID" value="NZ_PGEY01000001.1"/>
</dbReference>
<sequence length="339" mass="35825">MQHPPASGKSVTIYDVARAAGVSASTVSRAFARPGRVSFATAEKIRQVAAELGYRSMEMRRPMPEGKERHGTIALVIADISNPVYFEMIRGAEEEAAKNGYTMLLANTRESGIVEREAIERSLGIVDGIVLSSSRMSDAGIRSMAKQKPTIVMNRGVSGVASVVTDNERGIIRAVAHLRELGHRNIAYLAGPEASWANGMRWRALKMCAAEHGHKSLLFSPRVPTIAAGAQIADQVLSSNATAVLAYNDQLAIGFMRQAQKNGFDVPGDISVVGFDNSSDADLVTPGLTSVAAPLHALGAAAVRNLLAIARGAADAPDRPVVLPTRLAVRGSTAAPPRG</sequence>
<organism evidence="5 6">
    <name type="scientific">Glutamicibacter mysorens</name>
    <dbReference type="NCBI Taxonomy" id="257984"/>
    <lineage>
        <taxon>Bacteria</taxon>
        <taxon>Bacillati</taxon>
        <taxon>Actinomycetota</taxon>
        <taxon>Actinomycetes</taxon>
        <taxon>Micrococcales</taxon>
        <taxon>Micrococcaceae</taxon>
        <taxon>Glutamicibacter</taxon>
    </lineage>
</organism>
<evidence type="ECO:0000256" key="2">
    <source>
        <dbReference type="ARBA" id="ARBA00023125"/>
    </source>
</evidence>
<dbReference type="EMBL" id="PGEY01000001">
    <property type="protein sequence ID" value="PJJ45635.1"/>
    <property type="molecule type" value="Genomic_DNA"/>
</dbReference>
<dbReference type="Proteomes" id="UP000229263">
    <property type="component" value="Unassembled WGS sequence"/>
</dbReference>
<dbReference type="CDD" id="cd01392">
    <property type="entry name" value="HTH_LacI"/>
    <property type="match status" value="1"/>
</dbReference>
<dbReference type="CDD" id="cd06267">
    <property type="entry name" value="PBP1_LacI_sugar_binding-like"/>
    <property type="match status" value="1"/>
</dbReference>
<dbReference type="InterPro" id="IPR000843">
    <property type="entry name" value="HTH_LacI"/>
</dbReference>
<keyword evidence="3" id="KW-0804">Transcription</keyword>
<dbReference type="Gene3D" id="3.40.50.2300">
    <property type="match status" value="2"/>
</dbReference>
<evidence type="ECO:0000256" key="3">
    <source>
        <dbReference type="ARBA" id="ARBA00023163"/>
    </source>
</evidence>
<dbReference type="Pfam" id="PF13377">
    <property type="entry name" value="Peripla_BP_3"/>
    <property type="match status" value="1"/>
</dbReference>
<protein>
    <submittedName>
        <fullName evidence="5">LacI family transcriptional regulator</fullName>
    </submittedName>
</protein>
<comment type="caution">
    <text evidence="5">The sequence shown here is derived from an EMBL/GenBank/DDBJ whole genome shotgun (WGS) entry which is preliminary data.</text>
</comment>
<proteinExistence type="predicted"/>
<name>A0ABX4N1E8_9MICC</name>
<dbReference type="InterPro" id="IPR046335">
    <property type="entry name" value="LacI/GalR-like_sensor"/>
</dbReference>
<dbReference type="PANTHER" id="PTHR30146:SF109">
    <property type="entry name" value="HTH-TYPE TRANSCRIPTIONAL REGULATOR GALS"/>
    <property type="match status" value="1"/>
</dbReference>
<feature type="domain" description="HTH lacI-type" evidence="4">
    <location>
        <begin position="11"/>
        <end position="65"/>
    </location>
</feature>
<dbReference type="SUPFAM" id="SSF47413">
    <property type="entry name" value="lambda repressor-like DNA-binding domains"/>
    <property type="match status" value="1"/>
</dbReference>
<dbReference type="SMART" id="SM00354">
    <property type="entry name" value="HTH_LACI"/>
    <property type="match status" value="1"/>
</dbReference>
<evidence type="ECO:0000313" key="6">
    <source>
        <dbReference type="Proteomes" id="UP000229263"/>
    </source>
</evidence>
<dbReference type="Pfam" id="PF00356">
    <property type="entry name" value="LacI"/>
    <property type="match status" value="1"/>
</dbReference>
<keyword evidence="1" id="KW-0805">Transcription regulation</keyword>